<dbReference type="STRING" id="121719.APZ00_11085"/>
<feature type="transmembrane region" description="Helical" evidence="6">
    <location>
        <begin position="99"/>
        <end position="126"/>
    </location>
</feature>
<evidence type="ECO:0000313" key="7">
    <source>
        <dbReference type="EMBL" id="ALV30016.1"/>
    </source>
</evidence>
<dbReference type="Proteomes" id="UP000064921">
    <property type="component" value="Chromosome"/>
</dbReference>
<keyword evidence="5 6" id="KW-0472">Membrane</keyword>
<dbReference type="InterPro" id="IPR001123">
    <property type="entry name" value="LeuE-type"/>
</dbReference>
<dbReference type="PANTHER" id="PTHR30086:SF20">
    <property type="entry name" value="ARGININE EXPORTER PROTEIN ARGO-RELATED"/>
    <property type="match status" value="1"/>
</dbReference>
<feature type="transmembrane region" description="Helical" evidence="6">
    <location>
        <begin position="138"/>
        <end position="162"/>
    </location>
</feature>
<dbReference type="Pfam" id="PF01810">
    <property type="entry name" value="LysE"/>
    <property type="match status" value="1"/>
</dbReference>
<evidence type="ECO:0000256" key="1">
    <source>
        <dbReference type="ARBA" id="ARBA00004651"/>
    </source>
</evidence>
<evidence type="ECO:0000313" key="8">
    <source>
        <dbReference type="Proteomes" id="UP000064921"/>
    </source>
</evidence>
<evidence type="ECO:0000256" key="5">
    <source>
        <dbReference type="ARBA" id="ARBA00023136"/>
    </source>
</evidence>
<name>A0A0U3NK24_9HYPH</name>
<dbReference type="KEGG" id="pphr:APZ00_11085"/>
<protein>
    <submittedName>
        <fullName evidence="7">Threonine transporter</fullName>
    </submittedName>
</protein>
<keyword evidence="4 6" id="KW-1133">Transmembrane helix</keyword>
<dbReference type="PANTHER" id="PTHR30086">
    <property type="entry name" value="ARGININE EXPORTER PROTEIN ARGO"/>
    <property type="match status" value="1"/>
</dbReference>
<comment type="subcellular location">
    <subcellularLocation>
        <location evidence="1">Cell membrane</location>
        <topology evidence="1">Multi-pass membrane protein</topology>
    </subcellularLocation>
</comment>
<keyword evidence="8" id="KW-1185">Reference proteome</keyword>
<accession>A0A0U3NK24</accession>
<evidence type="ECO:0000256" key="6">
    <source>
        <dbReference type="SAM" id="Phobius"/>
    </source>
</evidence>
<evidence type="ECO:0000256" key="4">
    <source>
        <dbReference type="ARBA" id="ARBA00022989"/>
    </source>
</evidence>
<dbReference type="AlphaFoldDB" id="A0A0U3NK24"/>
<evidence type="ECO:0000256" key="3">
    <source>
        <dbReference type="ARBA" id="ARBA00022692"/>
    </source>
</evidence>
<keyword evidence="3 6" id="KW-0812">Transmembrane</keyword>
<sequence>MVALAAIPSSSVALVVVRSATRGVRDGAAAALGIVVGDLIFVALAIAGLVAIAEVMGTLFAILRYAAAAYLIWFGFSLIRGGAKASQTADERRAGGMAVSFAAGIALTLGDVKAILFYAALFPVLIDVTVLSAFDIGVIGAITLIGVGGVKLAYAVAARAIVTASHGFPFRRPIRMAAGTLMIGTGGYLIAKG</sequence>
<organism evidence="7 8">
    <name type="scientific">Pannonibacter phragmitetus</name>
    <dbReference type="NCBI Taxonomy" id="121719"/>
    <lineage>
        <taxon>Bacteria</taxon>
        <taxon>Pseudomonadati</taxon>
        <taxon>Pseudomonadota</taxon>
        <taxon>Alphaproteobacteria</taxon>
        <taxon>Hyphomicrobiales</taxon>
        <taxon>Stappiaceae</taxon>
        <taxon>Pannonibacter</taxon>
    </lineage>
</organism>
<feature type="transmembrane region" description="Helical" evidence="6">
    <location>
        <begin position="59"/>
        <end position="79"/>
    </location>
</feature>
<reference evidence="7 8" key="1">
    <citation type="submission" date="2015-10" db="EMBL/GenBank/DDBJ databases">
        <title>The world's first case of liver abscess caused by Pannonibacter phragmitetus.</title>
        <authorList>
            <person name="Ming D."/>
            <person name="Wang M."/>
            <person name="Zhou Y."/>
            <person name="Jiang T."/>
            <person name="Hu S."/>
        </authorList>
    </citation>
    <scope>NUCLEOTIDE SEQUENCE [LARGE SCALE GENOMIC DNA]</scope>
    <source>
        <strain evidence="7 8">31801</strain>
    </source>
</reference>
<dbReference type="EMBL" id="CP013068">
    <property type="protein sequence ID" value="ALV30016.1"/>
    <property type="molecule type" value="Genomic_DNA"/>
</dbReference>
<dbReference type="GO" id="GO:0015171">
    <property type="term" value="F:amino acid transmembrane transporter activity"/>
    <property type="evidence" value="ECO:0007669"/>
    <property type="project" value="TreeGrafter"/>
</dbReference>
<proteinExistence type="predicted"/>
<keyword evidence="2" id="KW-1003">Cell membrane</keyword>
<dbReference type="GO" id="GO:0005886">
    <property type="term" value="C:plasma membrane"/>
    <property type="evidence" value="ECO:0007669"/>
    <property type="project" value="UniProtKB-SubCell"/>
</dbReference>
<evidence type="ECO:0000256" key="2">
    <source>
        <dbReference type="ARBA" id="ARBA00022475"/>
    </source>
</evidence>
<gene>
    <name evidence="7" type="ORF">APZ00_11085</name>
</gene>
<feature type="transmembrane region" description="Helical" evidence="6">
    <location>
        <begin position="29"/>
        <end position="52"/>
    </location>
</feature>